<feature type="compositionally biased region" description="Basic and acidic residues" evidence="5">
    <location>
        <begin position="412"/>
        <end position="422"/>
    </location>
</feature>
<reference evidence="7 8" key="1">
    <citation type="submission" date="2016-10" db="EMBL/GenBank/DDBJ databases">
        <authorList>
            <person name="Cai Z."/>
        </authorList>
    </citation>
    <scope>NUCLEOTIDE SEQUENCE [LARGE SCALE GENOMIC DNA]</scope>
</reference>
<organism evidence="7 8">
    <name type="scientific">Tetradesmus obliquus</name>
    <name type="common">Green alga</name>
    <name type="synonym">Acutodesmus obliquus</name>
    <dbReference type="NCBI Taxonomy" id="3088"/>
    <lineage>
        <taxon>Eukaryota</taxon>
        <taxon>Viridiplantae</taxon>
        <taxon>Chlorophyta</taxon>
        <taxon>core chlorophytes</taxon>
        <taxon>Chlorophyceae</taxon>
        <taxon>CS clade</taxon>
        <taxon>Sphaeropleales</taxon>
        <taxon>Scenedesmaceae</taxon>
        <taxon>Tetradesmus</taxon>
    </lineage>
</organism>
<proteinExistence type="inferred from homology"/>
<evidence type="ECO:0000313" key="7">
    <source>
        <dbReference type="EMBL" id="SZX78813.1"/>
    </source>
</evidence>
<protein>
    <recommendedName>
        <fullName evidence="4">Serine/threonine-protein phosphatase</fullName>
        <ecNumber evidence="4">3.1.3.16</ecNumber>
    </recommendedName>
</protein>
<dbReference type="PANTHER" id="PTHR45668">
    <property type="entry name" value="SERINE/THREONINE-PROTEIN PHOSPHATASE 5-RELATED"/>
    <property type="match status" value="1"/>
</dbReference>
<evidence type="ECO:0000256" key="3">
    <source>
        <dbReference type="ARBA" id="ARBA00023211"/>
    </source>
</evidence>
<evidence type="ECO:0000313" key="8">
    <source>
        <dbReference type="Proteomes" id="UP000256970"/>
    </source>
</evidence>
<comment type="cofactor">
    <cofactor evidence="1">
        <name>Mn(2+)</name>
        <dbReference type="ChEBI" id="CHEBI:29035"/>
    </cofactor>
</comment>
<sequence length="498" mass="53424">MADQCAEAKAAGTVEPLQLPAGGKPSVDFVKQLQQSMLDASWKGVGALSQVVPAKLVTQILTKVSNILDAEPTLLEVQPSVSQQRVTVVGDTHGQYIDLCRLFDLFGQPSAERIFMFNGDYVDRGAWGVETLLLLAAWKWALPRNVYLLRGNHEGAYCTKHYGFFAEVMAKYGAAGKTIYKNMLRLFSHLPLAALVEAKVLILHGGLFRAPPAKTKGQPRPRCIQDIDEESLELGTLDDLRAAGKGGVDPDPDHSLAQLIASDLVWSDPSPTAGMGHNMLRGVGQVFGPDVTERFLSQNGLRLIIRSHEGPDARHKRATEQKMPSVGSGYSVDHETPSGKLVTLFSAPDYPQFAAEGEERYHNRAAVLHLSAPDYATPAVESFEAVLPRPEAAPYYDTAGGAADSEESTESMGRELEHHSSDTEQASPVAAAGISNSKQQVAAAAHDKPQQEQQQQIAAAAAAAADGCQSHPLQQAAHSPSAARSSKKSRTEQGAGAR</sequence>
<evidence type="ECO:0000256" key="5">
    <source>
        <dbReference type="SAM" id="MobiDB-lite"/>
    </source>
</evidence>
<evidence type="ECO:0000256" key="1">
    <source>
        <dbReference type="ARBA" id="ARBA00001936"/>
    </source>
</evidence>
<comment type="similarity">
    <text evidence="4">Belongs to the PPP phosphatase family.</text>
</comment>
<gene>
    <name evidence="7" type="ORF">BQ4739_LOCUS19119</name>
</gene>
<dbReference type="Gene3D" id="3.60.21.10">
    <property type="match status" value="1"/>
</dbReference>
<dbReference type="SUPFAM" id="SSF56300">
    <property type="entry name" value="Metallo-dependent phosphatases"/>
    <property type="match status" value="1"/>
</dbReference>
<dbReference type="PROSITE" id="PS00125">
    <property type="entry name" value="SER_THR_PHOSPHATASE"/>
    <property type="match status" value="1"/>
</dbReference>
<dbReference type="EC" id="3.1.3.16" evidence="4"/>
<comment type="catalytic activity">
    <reaction evidence="4">
        <text>O-phospho-L-threonyl-[protein] + H2O = L-threonyl-[protein] + phosphate</text>
        <dbReference type="Rhea" id="RHEA:47004"/>
        <dbReference type="Rhea" id="RHEA-COMP:11060"/>
        <dbReference type="Rhea" id="RHEA-COMP:11605"/>
        <dbReference type="ChEBI" id="CHEBI:15377"/>
        <dbReference type="ChEBI" id="CHEBI:30013"/>
        <dbReference type="ChEBI" id="CHEBI:43474"/>
        <dbReference type="ChEBI" id="CHEBI:61977"/>
        <dbReference type="EC" id="3.1.3.16"/>
    </reaction>
</comment>
<feature type="region of interest" description="Disordered" evidence="5">
    <location>
        <begin position="394"/>
        <end position="498"/>
    </location>
</feature>
<dbReference type="AlphaFoldDB" id="A0A383WNG7"/>
<keyword evidence="4" id="KW-0378">Hydrolase</keyword>
<feature type="region of interest" description="Disordered" evidence="5">
    <location>
        <begin position="311"/>
        <end position="332"/>
    </location>
</feature>
<name>A0A383WNG7_TETOB</name>
<dbReference type="EMBL" id="FNXT01001340">
    <property type="protein sequence ID" value="SZX78813.1"/>
    <property type="molecule type" value="Genomic_DNA"/>
</dbReference>
<dbReference type="PANTHER" id="PTHR45668:SF9">
    <property type="entry name" value="SERINE_THREONINE-PROTEIN PHOSPHATASE 7"/>
    <property type="match status" value="1"/>
</dbReference>
<feature type="domain" description="Serine/threonine specific protein phosphatases" evidence="6">
    <location>
        <begin position="149"/>
        <end position="154"/>
    </location>
</feature>
<accession>A0A383WNG7</accession>
<dbReference type="Proteomes" id="UP000256970">
    <property type="component" value="Unassembled WGS sequence"/>
</dbReference>
<dbReference type="InterPro" id="IPR006186">
    <property type="entry name" value="Ser/Thr-sp_prot-phosphatase"/>
</dbReference>
<dbReference type="InterPro" id="IPR051134">
    <property type="entry name" value="PPP_phosphatase"/>
</dbReference>
<evidence type="ECO:0000256" key="2">
    <source>
        <dbReference type="ARBA" id="ARBA00022723"/>
    </source>
</evidence>
<dbReference type="STRING" id="3088.A0A383WNG7"/>
<keyword evidence="8" id="KW-1185">Reference proteome</keyword>
<feature type="compositionally biased region" description="Low complexity" evidence="5">
    <location>
        <begin position="451"/>
        <end position="465"/>
    </location>
</feature>
<dbReference type="InterPro" id="IPR004843">
    <property type="entry name" value="Calcineurin-like_PHP"/>
</dbReference>
<keyword evidence="2" id="KW-0479">Metal-binding</keyword>
<evidence type="ECO:0000259" key="6">
    <source>
        <dbReference type="PROSITE" id="PS00125"/>
    </source>
</evidence>
<keyword evidence="3" id="KW-0464">Manganese</keyword>
<evidence type="ECO:0000256" key="4">
    <source>
        <dbReference type="RuleBase" id="RU004273"/>
    </source>
</evidence>
<dbReference type="SMART" id="SM00156">
    <property type="entry name" value="PP2Ac"/>
    <property type="match status" value="1"/>
</dbReference>
<dbReference type="GO" id="GO:0004722">
    <property type="term" value="F:protein serine/threonine phosphatase activity"/>
    <property type="evidence" value="ECO:0007669"/>
    <property type="project" value="UniProtKB-EC"/>
</dbReference>
<dbReference type="PRINTS" id="PR00114">
    <property type="entry name" value="STPHPHTASE"/>
</dbReference>
<dbReference type="GO" id="GO:0046872">
    <property type="term" value="F:metal ion binding"/>
    <property type="evidence" value="ECO:0007669"/>
    <property type="project" value="UniProtKB-KW"/>
</dbReference>
<dbReference type="Pfam" id="PF00149">
    <property type="entry name" value="Metallophos"/>
    <property type="match status" value="1"/>
</dbReference>
<dbReference type="InterPro" id="IPR029052">
    <property type="entry name" value="Metallo-depent_PP-like"/>
</dbReference>